<reference evidence="8 9" key="1">
    <citation type="submission" date="2020-08" db="EMBL/GenBank/DDBJ databases">
        <title>Genomic Encyclopedia of Type Strains, Phase IV (KMG-V): Genome sequencing to study the core and pangenomes of soil and plant-associated prokaryotes.</title>
        <authorList>
            <person name="Whitman W."/>
        </authorList>
    </citation>
    <scope>NUCLEOTIDE SEQUENCE [LARGE SCALE GENOMIC DNA]</scope>
    <source>
        <strain evidence="8 9">SEMIA 4089</strain>
    </source>
</reference>
<evidence type="ECO:0000256" key="4">
    <source>
        <dbReference type="ARBA" id="ARBA00022989"/>
    </source>
</evidence>
<feature type="domain" description="EamA" evidence="7">
    <location>
        <begin position="148"/>
        <end position="279"/>
    </location>
</feature>
<keyword evidence="4 6" id="KW-1133">Transmembrane helix</keyword>
<dbReference type="AlphaFoldDB" id="A0A7W6W450"/>
<feature type="domain" description="EamA" evidence="7">
    <location>
        <begin position="12"/>
        <end position="137"/>
    </location>
</feature>
<feature type="transmembrane region" description="Helical" evidence="6">
    <location>
        <begin position="121"/>
        <end position="140"/>
    </location>
</feature>
<evidence type="ECO:0000313" key="8">
    <source>
        <dbReference type="EMBL" id="MBB4235214.1"/>
    </source>
</evidence>
<feature type="transmembrane region" description="Helical" evidence="6">
    <location>
        <begin position="34"/>
        <end position="56"/>
    </location>
</feature>
<evidence type="ECO:0000259" key="7">
    <source>
        <dbReference type="Pfam" id="PF00892"/>
    </source>
</evidence>
<sequence length="303" mass="31555">MKTNSRYLADVLTTAVAPAIWGSTYFVTTSFLPQGYPLTVALLRALPAGLLLLLIVRMLPTGIWWGRAIILGALNFSFFWAMLFVSAYRLPGGVAGTVGAVQPLIVIALSRFFLGMPIRLLAVLAGLAGVAGVGLLVLTPKAGLDPVGVAAGLAGAVSMAFGTVLTRRWAPAVSNLTFTAWQLTAGGILLLPFALLLEPALPTLSAANIAGITYLGLIGAAFTYLLWFRGLSRIEPSAVASLGFLSPVVATLLGWLALGQSLAPAQIAGFAMVLAGVWLSQRATMPVRPTRPGASQQPANHPV</sequence>
<evidence type="ECO:0000256" key="1">
    <source>
        <dbReference type="ARBA" id="ARBA00004141"/>
    </source>
</evidence>
<dbReference type="PANTHER" id="PTHR32322">
    <property type="entry name" value="INNER MEMBRANE TRANSPORTER"/>
    <property type="match status" value="1"/>
</dbReference>
<dbReference type="InterPro" id="IPR050638">
    <property type="entry name" value="AA-Vitamin_Transporters"/>
</dbReference>
<feature type="transmembrane region" description="Helical" evidence="6">
    <location>
        <begin position="94"/>
        <end position="114"/>
    </location>
</feature>
<protein>
    <submittedName>
        <fullName evidence="8">Putative blue pigment (Indigoidine) exporter</fullName>
    </submittedName>
</protein>
<dbReference type="Proteomes" id="UP000540909">
    <property type="component" value="Unassembled WGS sequence"/>
</dbReference>
<keyword evidence="3 6" id="KW-0812">Transmembrane</keyword>
<feature type="transmembrane region" description="Helical" evidence="6">
    <location>
        <begin position="178"/>
        <end position="197"/>
    </location>
</feature>
<dbReference type="PANTHER" id="PTHR32322:SF2">
    <property type="entry name" value="EAMA DOMAIN-CONTAINING PROTEIN"/>
    <property type="match status" value="1"/>
</dbReference>
<evidence type="ECO:0000256" key="5">
    <source>
        <dbReference type="ARBA" id="ARBA00023136"/>
    </source>
</evidence>
<feature type="transmembrane region" description="Helical" evidence="6">
    <location>
        <begin position="209"/>
        <end position="227"/>
    </location>
</feature>
<dbReference type="SUPFAM" id="SSF103481">
    <property type="entry name" value="Multidrug resistance efflux transporter EmrE"/>
    <property type="match status" value="2"/>
</dbReference>
<dbReference type="RefSeq" id="WP_184468785.1">
    <property type="nucleotide sequence ID" value="NZ_JACIFY010000005.1"/>
</dbReference>
<dbReference type="Pfam" id="PF00892">
    <property type="entry name" value="EamA"/>
    <property type="match status" value="2"/>
</dbReference>
<accession>A0A7W6W450</accession>
<evidence type="ECO:0000256" key="2">
    <source>
        <dbReference type="ARBA" id="ARBA00007362"/>
    </source>
</evidence>
<evidence type="ECO:0000313" key="9">
    <source>
        <dbReference type="Proteomes" id="UP000540909"/>
    </source>
</evidence>
<feature type="transmembrane region" description="Helical" evidence="6">
    <location>
        <begin position="263"/>
        <end position="281"/>
    </location>
</feature>
<dbReference type="GO" id="GO:0016020">
    <property type="term" value="C:membrane"/>
    <property type="evidence" value="ECO:0007669"/>
    <property type="project" value="UniProtKB-SubCell"/>
</dbReference>
<feature type="transmembrane region" description="Helical" evidence="6">
    <location>
        <begin position="239"/>
        <end position="257"/>
    </location>
</feature>
<evidence type="ECO:0000256" key="3">
    <source>
        <dbReference type="ARBA" id="ARBA00022692"/>
    </source>
</evidence>
<gene>
    <name evidence="8" type="ORF">GGD57_001776</name>
</gene>
<dbReference type="EMBL" id="JACIFY010000005">
    <property type="protein sequence ID" value="MBB4235214.1"/>
    <property type="molecule type" value="Genomic_DNA"/>
</dbReference>
<organism evidence="8 9">
    <name type="scientific">Rhizobium esperanzae</name>
    <dbReference type="NCBI Taxonomy" id="1967781"/>
    <lineage>
        <taxon>Bacteria</taxon>
        <taxon>Pseudomonadati</taxon>
        <taxon>Pseudomonadota</taxon>
        <taxon>Alphaproteobacteria</taxon>
        <taxon>Hyphomicrobiales</taxon>
        <taxon>Rhizobiaceae</taxon>
        <taxon>Rhizobium/Agrobacterium group</taxon>
        <taxon>Rhizobium</taxon>
    </lineage>
</organism>
<feature type="transmembrane region" description="Helical" evidence="6">
    <location>
        <begin position="146"/>
        <end position="166"/>
    </location>
</feature>
<dbReference type="InterPro" id="IPR000620">
    <property type="entry name" value="EamA_dom"/>
</dbReference>
<feature type="transmembrane region" description="Helical" evidence="6">
    <location>
        <begin position="7"/>
        <end position="28"/>
    </location>
</feature>
<comment type="caution">
    <text evidence="8">The sequence shown here is derived from an EMBL/GenBank/DDBJ whole genome shotgun (WGS) entry which is preliminary data.</text>
</comment>
<feature type="transmembrane region" description="Helical" evidence="6">
    <location>
        <begin position="68"/>
        <end position="88"/>
    </location>
</feature>
<dbReference type="Gene3D" id="1.10.3730.20">
    <property type="match status" value="1"/>
</dbReference>
<evidence type="ECO:0000256" key="6">
    <source>
        <dbReference type="SAM" id="Phobius"/>
    </source>
</evidence>
<comment type="subcellular location">
    <subcellularLocation>
        <location evidence="1">Membrane</location>
        <topology evidence="1">Multi-pass membrane protein</topology>
    </subcellularLocation>
</comment>
<name>A0A7W6W450_9HYPH</name>
<keyword evidence="5 6" id="KW-0472">Membrane</keyword>
<dbReference type="InterPro" id="IPR037185">
    <property type="entry name" value="EmrE-like"/>
</dbReference>
<proteinExistence type="inferred from homology"/>
<comment type="similarity">
    <text evidence="2">Belongs to the EamA transporter family.</text>
</comment>